<organism evidence="1 2">
    <name type="scientific">Cognatishimia maritima</name>
    <dbReference type="NCBI Taxonomy" id="870908"/>
    <lineage>
        <taxon>Bacteria</taxon>
        <taxon>Pseudomonadati</taxon>
        <taxon>Pseudomonadota</taxon>
        <taxon>Alphaproteobacteria</taxon>
        <taxon>Rhodobacterales</taxon>
        <taxon>Paracoccaceae</taxon>
        <taxon>Cognatishimia</taxon>
    </lineage>
</organism>
<gene>
    <name evidence="1" type="ORF">SAMN04488044_2663</name>
</gene>
<dbReference type="AlphaFoldDB" id="A0A1M5TE59"/>
<dbReference type="STRING" id="870908.SAMN04488044_2663"/>
<name>A0A1M5TE59_9RHOB</name>
<reference evidence="2" key="1">
    <citation type="submission" date="2016-11" db="EMBL/GenBank/DDBJ databases">
        <authorList>
            <person name="Varghese N."/>
            <person name="Submissions S."/>
        </authorList>
    </citation>
    <scope>NUCLEOTIDE SEQUENCE [LARGE SCALE GENOMIC DNA]</scope>
    <source>
        <strain evidence="2">DSM 28223</strain>
    </source>
</reference>
<accession>A0A1M5TE59</accession>
<protein>
    <submittedName>
        <fullName evidence="1">Uncharacterized protein</fullName>
    </submittedName>
</protein>
<proteinExistence type="predicted"/>
<evidence type="ECO:0000313" key="1">
    <source>
        <dbReference type="EMBL" id="SHH49012.1"/>
    </source>
</evidence>
<sequence>MHDMNLVAVRCQQGQIKSILHFVRVGGGPGRVTSELLHPGVYEAL</sequence>
<evidence type="ECO:0000313" key="2">
    <source>
        <dbReference type="Proteomes" id="UP000184211"/>
    </source>
</evidence>
<keyword evidence="2" id="KW-1185">Reference proteome</keyword>
<dbReference type="EMBL" id="FQWM01000005">
    <property type="protein sequence ID" value="SHH49012.1"/>
    <property type="molecule type" value="Genomic_DNA"/>
</dbReference>
<dbReference type="Proteomes" id="UP000184211">
    <property type="component" value="Unassembled WGS sequence"/>
</dbReference>